<organism evidence="1 2">
    <name type="scientific">Paramuricea clavata</name>
    <name type="common">Red gorgonian</name>
    <name type="synonym">Violescent sea-whip</name>
    <dbReference type="NCBI Taxonomy" id="317549"/>
    <lineage>
        <taxon>Eukaryota</taxon>
        <taxon>Metazoa</taxon>
        <taxon>Cnidaria</taxon>
        <taxon>Anthozoa</taxon>
        <taxon>Octocorallia</taxon>
        <taxon>Malacalcyonacea</taxon>
        <taxon>Plexauridae</taxon>
        <taxon>Paramuricea</taxon>
    </lineage>
</organism>
<dbReference type="EMBL" id="CACRXK020015362">
    <property type="protein sequence ID" value="CAB4028268.1"/>
    <property type="molecule type" value="Genomic_DNA"/>
</dbReference>
<evidence type="ECO:0000313" key="1">
    <source>
        <dbReference type="EMBL" id="CAB4028268.1"/>
    </source>
</evidence>
<dbReference type="Proteomes" id="UP001152795">
    <property type="component" value="Unassembled WGS sequence"/>
</dbReference>
<accession>A0A7D9JEX1</accession>
<sequence>MNEDEKKRANCPDERSIKLTDITPAESGTLRAELIPQRHPNEIQNGHSGIFHLFVPVGNDPMLTMHYRVSRVSIDAMMRSVISLNSSRRRYRLVLPLTGEQLHSTGNKQDEARLDLSSGNLATWAASIL</sequence>
<proteinExistence type="predicted"/>
<comment type="caution">
    <text evidence="1">The sequence shown here is derived from an EMBL/GenBank/DDBJ whole genome shotgun (WGS) entry which is preliminary data.</text>
</comment>
<keyword evidence="2" id="KW-1185">Reference proteome</keyword>
<gene>
    <name evidence="1" type="ORF">PACLA_8A043695</name>
</gene>
<name>A0A7D9JEX1_PARCT</name>
<dbReference type="AlphaFoldDB" id="A0A7D9JEX1"/>
<reference evidence="1" key="1">
    <citation type="submission" date="2020-04" db="EMBL/GenBank/DDBJ databases">
        <authorList>
            <person name="Alioto T."/>
            <person name="Alioto T."/>
            <person name="Gomez Garrido J."/>
        </authorList>
    </citation>
    <scope>NUCLEOTIDE SEQUENCE</scope>
    <source>
        <strain evidence="1">A484AB</strain>
    </source>
</reference>
<evidence type="ECO:0000313" key="2">
    <source>
        <dbReference type="Proteomes" id="UP001152795"/>
    </source>
</evidence>
<protein>
    <submittedName>
        <fullName evidence="1">Uncharacterized protein</fullName>
    </submittedName>
</protein>